<feature type="transmembrane region" description="Helical" evidence="1">
    <location>
        <begin position="266"/>
        <end position="288"/>
    </location>
</feature>
<feature type="transmembrane region" description="Helical" evidence="1">
    <location>
        <begin position="201"/>
        <end position="220"/>
    </location>
</feature>
<feature type="transmembrane region" description="Helical" evidence="1">
    <location>
        <begin position="320"/>
        <end position="336"/>
    </location>
</feature>
<feature type="transmembrane region" description="Helical" evidence="1">
    <location>
        <begin position="12"/>
        <end position="33"/>
    </location>
</feature>
<keyword evidence="1" id="KW-0472">Membrane</keyword>
<organism evidence="2 3">
    <name type="scientific">Candidatus Magasanikbacteria bacterium RIFCSPLOWO2_01_FULL_40_15</name>
    <dbReference type="NCBI Taxonomy" id="1798686"/>
    <lineage>
        <taxon>Bacteria</taxon>
        <taxon>Candidatus Magasanikiibacteriota</taxon>
    </lineage>
</organism>
<evidence type="ECO:0000313" key="3">
    <source>
        <dbReference type="Proteomes" id="UP000177040"/>
    </source>
</evidence>
<protein>
    <recommendedName>
        <fullName evidence="4">Glycosyltransferase RgtA/B/C/D-like domain-containing protein</fullName>
    </recommendedName>
</protein>
<feature type="transmembrane region" description="Helical" evidence="1">
    <location>
        <begin position="295"/>
        <end position="314"/>
    </location>
</feature>
<comment type="caution">
    <text evidence="2">The sequence shown here is derived from an EMBL/GenBank/DDBJ whole genome shotgun (WGS) entry which is preliminary data.</text>
</comment>
<gene>
    <name evidence="2" type="ORF">A2983_00255</name>
</gene>
<accession>A0A1F6N1H4</accession>
<dbReference type="EMBL" id="MFQH01000022">
    <property type="protein sequence ID" value="OGH77815.1"/>
    <property type="molecule type" value="Genomic_DNA"/>
</dbReference>
<sequence>MKKNLFCLLRPGVFLLCAVFLALTQIRIALLVFGGHINAHIAAAQGVVQGLPHWRIYQSRVLGPFLTESIKKIFNVPFEHAYMATIFILLVIFFLALIFVVKHIWDSPIMIFAVVTAGWALNAILMQGIWLYLWDLVDLIIFTALIWAIITSRPLWVIASILMIEIFNREAAILAGLWLLSDAVFRLRESNGILSKLEFKIRYKQFFTALFLLIVGYTIIEFLRNTLLIREIGPEIFYNMKNGIEFFSVQLVNNLRVFKFSLLHPLYNLNMVFNVIILAIPIVAWRALKNHDTALNRVGFLYLILWIFTIVFGLIYETRVWLSFVPFLILVIPLLTKDFQCYLRKK</sequence>
<dbReference type="AlphaFoldDB" id="A0A1F6N1H4"/>
<evidence type="ECO:0000313" key="2">
    <source>
        <dbReference type="EMBL" id="OGH77815.1"/>
    </source>
</evidence>
<name>A0A1F6N1H4_9BACT</name>
<evidence type="ECO:0008006" key="4">
    <source>
        <dbReference type="Google" id="ProtNLM"/>
    </source>
</evidence>
<feature type="transmembrane region" description="Helical" evidence="1">
    <location>
        <begin position="107"/>
        <end position="125"/>
    </location>
</feature>
<keyword evidence="1" id="KW-0812">Transmembrane</keyword>
<feature type="transmembrane region" description="Helical" evidence="1">
    <location>
        <begin position="81"/>
        <end position="101"/>
    </location>
</feature>
<reference evidence="2 3" key="1">
    <citation type="journal article" date="2016" name="Nat. Commun.">
        <title>Thousands of microbial genomes shed light on interconnected biogeochemical processes in an aquifer system.</title>
        <authorList>
            <person name="Anantharaman K."/>
            <person name="Brown C.T."/>
            <person name="Hug L.A."/>
            <person name="Sharon I."/>
            <person name="Castelle C.J."/>
            <person name="Probst A.J."/>
            <person name="Thomas B.C."/>
            <person name="Singh A."/>
            <person name="Wilkins M.J."/>
            <person name="Karaoz U."/>
            <person name="Brodie E.L."/>
            <person name="Williams K.H."/>
            <person name="Hubbard S.S."/>
            <person name="Banfield J.F."/>
        </authorList>
    </citation>
    <scope>NUCLEOTIDE SEQUENCE [LARGE SCALE GENOMIC DNA]</scope>
</reference>
<dbReference type="Proteomes" id="UP000177040">
    <property type="component" value="Unassembled WGS sequence"/>
</dbReference>
<proteinExistence type="predicted"/>
<keyword evidence="1" id="KW-1133">Transmembrane helix</keyword>
<evidence type="ECO:0000256" key="1">
    <source>
        <dbReference type="SAM" id="Phobius"/>
    </source>
</evidence>